<gene>
    <name evidence="1" type="ORF">RND71_009581</name>
</gene>
<proteinExistence type="predicted"/>
<evidence type="ECO:0000313" key="1">
    <source>
        <dbReference type="EMBL" id="KAK4370106.1"/>
    </source>
</evidence>
<comment type="caution">
    <text evidence="1">The sequence shown here is derived from an EMBL/GenBank/DDBJ whole genome shotgun (WGS) entry which is preliminary data.</text>
</comment>
<evidence type="ECO:0000313" key="2">
    <source>
        <dbReference type="Proteomes" id="UP001291623"/>
    </source>
</evidence>
<keyword evidence="2" id="KW-1185">Reference proteome</keyword>
<dbReference type="EMBL" id="JAVYJV010000005">
    <property type="protein sequence ID" value="KAK4370106.1"/>
    <property type="molecule type" value="Genomic_DNA"/>
</dbReference>
<reference evidence="1" key="1">
    <citation type="submission" date="2023-12" db="EMBL/GenBank/DDBJ databases">
        <title>Genome assembly of Anisodus tanguticus.</title>
        <authorList>
            <person name="Wang Y.-J."/>
        </authorList>
    </citation>
    <scope>NUCLEOTIDE SEQUENCE</scope>
    <source>
        <strain evidence="1">KB-2021</strain>
        <tissue evidence="1">Leaf</tissue>
    </source>
</reference>
<accession>A0AAE1VN21</accession>
<dbReference type="AlphaFoldDB" id="A0AAE1VN21"/>
<dbReference type="Proteomes" id="UP001291623">
    <property type="component" value="Unassembled WGS sequence"/>
</dbReference>
<sequence length="234" mass="26846">MENRISYLLRAHPGQCSTLSRPIIHIYTCTARHTARDTLNRAGVTYVALAIGFPHLRPHQKPTIFFNTKMIITPSYDVEIRHFKLLRLRISIHIYSNNQNSMPTSNGYIGTSKHRIVKHSVNQESFQRKDKEFMSLKEAKFSLYILILGKQGHVKDKSISFSKFSNMAEIIAHLQSGTLRRNLNNAKRSYKCGGISGSEEEAIVFADIYSWFDQKNNIDAGVKKVIPRKLIHQM</sequence>
<protein>
    <submittedName>
        <fullName evidence="1">Uncharacterized protein</fullName>
    </submittedName>
</protein>
<organism evidence="1 2">
    <name type="scientific">Anisodus tanguticus</name>
    <dbReference type="NCBI Taxonomy" id="243964"/>
    <lineage>
        <taxon>Eukaryota</taxon>
        <taxon>Viridiplantae</taxon>
        <taxon>Streptophyta</taxon>
        <taxon>Embryophyta</taxon>
        <taxon>Tracheophyta</taxon>
        <taxon>Spermatophyta</taxon>
        <taxon>Magnoliopsida</taxon>
        <taxon>eudicotyledons</taxon>
        <taxon>Gunneridae</taxon>
        <taxon>Pentapetalae</taxon>
        <taxon>asterids</taxon>
        <taxon>lamiids</taxon>
        <taxon>Solanales</taxon>
        <taxon>Solanaceae</taxon>
        <taxon>Solanoideae</taxon>
        <taxon>Hyoscyameae</taxon>
        <taxon>Anisodus</taxon>
    </lineage>
</organism>
<name>A0AAE1VN21_9SOLA</name>